<reference evidence="18 19" key="1">
    <citation type="submission" date="2016-08" db="EMBL/GenBank/DDBJ databases">
        <title>Draft genome of the agarase producing Sphingomonas sp. MCT13.</title>
        <authorList>
            <person name="D'Andrea M.M."/>
            <person name="Rossolini G.M."/>
            <person name="Thaller M.C."/>
        </authorList>
    </citation>
    <scope>NUCLEOTIDE SEQUENCE [LARGE SCALE GENOMIC DNA]</scope>
    <source>
        <strain evidence="18 19">MCT13</strain>
    </source>
</reference>
<comment type="function">
    <text evidence="14">Cell wall formation.</text>
</comment>
<protein>
    <recommendedName>
        <fullName evidence="3 14">UDP-N-acetylmuramate--L-alanine ligase</fullName>
        <ecNumber evidence="3 14">6.3.2.8</ecNumber>
    </recommendedName>
    <alternativeName>
        <fullName evidence="14">UDP-N-acetylmuramoyl-L-alanine synthetase</fullName>
    </alternativeName>
</protein>
<dbReference type="EC" id="6.3.2.8" evidence="3 14"/>
<keyword evidence="19" id="KW-1185">Reference proteome</keyword>
<dbReference type="InterPro" id="IPR036565">
    <property type="entry name" value="Mur-like_cat_sf"/>
</dbReference>
<dbReference type="Pfam" id="PF01225">
    <property type="entry name" value="Mur_ligase"/>
    <property type="match status" value="1"/>
</dbReference>
<dbReference type="Gene3D" id="3.40.50.720">
    <property type="entry name" value="NAD(P)-binding Rossmann-like Domain"/>
    <property type="match status" value="1"/>
</dbReference>
<keyword evidence="7 14" id="KW-0547">Nucleotide-binding</keyword>
<name>A0A1E3LSA6_9SPHN</name>
<accession>A0A1E3LSA6</accession>
<evidence type="ECO:0000256" key="11">
    <source>
        <dbReference type="ARBA" id="ARBA00023306"/>
    </source>
</evidence>
<keyword evidence="5 14" id="KW-0436">Ligase</keyword>
<evidence type="ECO:0000256" key="4">
    <source>
        <dbReference type="ARBA" id="ARBA00022490"/>
    </source>
</evidence>
<evidence type="ECO:0000256" key="13">
    <source>
        <dbReference type="ARBA" id="ARBA00047833"/>
    </source>
</evidence>
<dbReference type="InterPro" id="IPR000713">
    <property type="entry name" value="Mur_ligase_N"/>
</dbReference>
<dbReference type="AlphaFoldDB" id="A0A1E3LSA6"/>
<dbReference type="GO" id="GO:0008360">
    <property type="term" value="P:regulation of cell shape"/>
    <property type="evidence" value="ECO:0007669"/>
    <property type="project" value="UniProtKB-KW"/>
</dbReference>
<dbReference type="UniPathway" id="UPA00219"/>
<evidence type="ECO:0000259" key="17">
    <source>
        <dbReference type="Pfam" id="PF08245"/>
    </source>
</evidence>
<dbReference type="Pfam" id="PF02875">
    <property type="entry name" value="Mur_ligase_C"/>
    <property type="match status" value="1"/>
</dbReference>
<evidence type="ECO:0000256" key="6">
    <source>
        <dbReference type="ARBA" id="ARBA00022618"/>
    </source>
</evidence>
<dbReference type="GO" id="GO:0005737">
    <property type="term" value="C:cytoplasm"/>
    <property type="evidence" value="ECO:0007669"/>
    <property type="project" value="UniProtKB-SubCell"/>
</dbReference>
<comment type="similarity">
    <text evidence="14">Belongs to the MurCDEF family.</text>
</comment>
<dbReference type="InterPro" id="IPR005758">
    <property type="entry name" value="UDP-N-AcMur_Ala_ligase_MurC"/>
</dbReference>
<comment type="caution">
    <text evidence="18">The sequence shown here is derived from an EMBL/GenBank/DDBJ whole genome shotgun (WGS) entry which is preliminary data.</text>
</comment>
<keyword evidence="9 14" id="KW-0133">Cell shape</keyword>
<dbReference type="NCBIfam" id="TIGR01082">
    <property type="entry name" value="murC"/>
    <property type="match status" value="1"/>
</dbReference>
<dbReference type="Gene3D" id="3.40.1190.10">
    <property type="entry name" value="Mur-like, catalytic domain"/>
    <property type="match status" value="1"/>
</dbReference>
<evidence type="ECO:0000313" key="18">
    <source>
        <dbReference type="EMBL" id="ODP36637.1"/>
    </source>
</evidence>
<evidence type="ECO:0000256" key="8">
    <source>
        <dbReference type="ARBA" id="ARBA00022840"/>
    </source>
</evidence>
<dbReference type="OrthoDB" id="9804126at2"/>
<evidence type="ECO:0000256" key="12">
    <source>
        <dbReference type="ARBA" id="ARBA00023316"/>
    </source>
</evidence>
<keyword evidence="12 14" id="KW-0961">Cell wall biogenesis/degradation</keyword>
<dbReference type="STRING" id="1888892.BFL28_04820"/>
<comment type="pathway">
    <text evidence="2 14">Cell wall biogenesis; peptidoglycan biosynthesis.</text>
</comment>
<dbReference type="GO" id="GO:0008763">
    <property type="term" value="F:UDP-N-acetylmuramate-L-alanine ligase activity"/>
    <property type="evidence" value="ECO:0007669"/>
    <property type="project" value="UniProtKB-UniRule"/>
</dbReference>
<keyword evidence="6 14" id="KW-0132">Cell division</keyword>
<dbReference type="GO" id="GO:0051301">
    <property type="term" value="P:cell division"/>
    <property type="evidence" value="ECO:0007669"/>
    <property type="project" value="UniProtKB-KW"/>
</dbReference>
<evidence type="ECO:0000259" key="16">
    <source>
        <dbReference type="Pfam" id="PF02875"/>
    </source>
</evidence>
<dbReference type="InterPro" id="IPR050061">
    <property type="entry name" value="MurCDEF_pg_biosynth"/>
</dbReference>
<comment type="subcellular location">
    <subcellularLocation>
        <location evidence="1 14">Cytoplasm</location>
    </subcellularLocation>
</comment>
<evidence type="ECO:0000256" key="14">
    <source>
        <dbReference type="HAMAP-Rule" id="MF_00046"/>
    </source>
</evidence>
<dbReference type="SUPFAM" id="SSF53244">
    <property type="entry name" value="MurD-like peptide ligases, peptide-binding domain"/>
    <property type="match status" value="1"/>
</dbReference>
<proteinExistence type="inferred from homology"/>
<dbReference type="InterPro" id="IPR036615">
    <property type="entry name" value="Mur_ligase_C_dom_sf"/>
</dbReference>
<dbReference type="SUPFAM" id="SSF51984">
    <property type="entry name" value="MurCD N-terminal domain"/>
    <property type="match status" value="1"/>
</dbReference>
<dbReference type="EMBL" id="MDDS01000057">
    <property type="protein sequence ID" value="ODP36637.1"/>
    <property type="molecule type" value="Genomic_DNA"/>
</dbReference>
<feature type="domain" description="Mur ligase central" evidence="17">
    <location>
        <begin position="113"/>
        <end position="298"/>
    </location>
</feature>
<dbReference type="InterPro" id="IPR004101">
    <property type="entry name" value="Mur_ligase_C"/>
</dbReference>
<evidence type="ECO:0000256" key="1">
    <source>
        <dbReference type="ARBA" id="ARBA00004496"/>
    </source>
</evidence>
<dbReference type="PANTHER" id="PTHR43445">
    <property type="entry name" value="UDP-N-ACETYLMURAMATE--L-ALANINE LIGASE-RELATED"/>
    <property type="match status" value="1"/>
</dbReference>
<dbReference type="InterPro" id="IPR013221">
    <property type="entry name" value="Mur_ligase_cen"/>
</dbReference>
<evidence type="ECO:0000256" key="7">
    <source>
        <dbReference type="ARBA" id="ARBA00022741"/>
    </source>
</evidence>
<evidence type="ECO:0000313" key="19">
    <source>
        <dbReference type="Proteomes" id="UP000094487"/>
    </source>
</evidence>
<dbReference type="PANTHER" id="PTHR43445:SF3">
    <property type="entry name" value="UDP-N-ACETYLMURAMATE--L-ALANINE LIGASE"/>
    <property type="match status" value="1"/>
</dbReference>
<evidence type="ECO:0000256" key="10">
    <source>
        <dbReference type="ARBA" id="ARBA00022984"/>
    </source>
</evidence>
<keyword evidence="8 14" id="KW-0067">ATP-binding</keyword>
<keyword evidence="10 14" id="KW-0573">Peptidoglycan synthesis</keyword>
<feature type="domain" description="Mur ligase N-terminal catalytic" evidence="15">
    <location>
        <begin position="10"/>
        <end position="107"/>
    </location>
</feature>
<dbReference type="GO" id="GO:0071555">
    <property type="term" value="P:cell wall organization"/>
    <property type="evidence" value="ECO:0007669"/>
    <property type="project" value="UniProtKB-KW"/>
</dbReference>
<comment type="catalytic activity">
    <reaction evidence="13 14">
        <text>UDP-N-acetyl-alpha-D-muramate + L-alanine + ATP = UDP-N-acetyl-alpha-D-muramoyl-L-alanine + ADP + phosphate + H(+)</text>
        <dbReference type="Rhea" id="RHEA:23372"/>
        <dbReference type="ChEBI" id="CHEBI:15378"/>
        <dbReference type="ChEBI" id="CHEBI:30616"/>
        <dbReference type="ChEBI" id="CHEBI:43474"/>
        <dbReference type="ChEBI" id="CHEBI:57972"/>
        <dbReference type="ChEBI" id="CHEBI:70757"/>
        <dbReference type="ChEBI" id="CHEBI:83898"/>
        <dbReference type="ChEBI" id="CHEBI:456216"/>
        <dbReference type="EC" id="6.3.2.8"/>
    </reaction>
</comment>
<dbReference type="Proteomes" id="UP000094487">
    <property type="component" value="Unassembled WGS sequence"/>
</dbReference>
<evidence type="ECO:0000256" key="9">
    <source>
        <dbReference type="ARBA" id="ARBA00022960"/>
    </source>
</evidence>
<keyword evidence="11 14" id="KW-0131">Cell cycle</keyword>
<evidence type="ECO:0000256" key="2">
    <source>
        <dbReference type="ARBA" id="ARBA00004752"/>
    </source>
</evidence>
<dbReference type="HAMAP" id="MF_00046">
    <property type="entry name" value="MurC"/>
    <property type="match status" value="1"/>
</dbReference>
<evidence type="ECO:0000256" key="3">
    <source>
        <dbReference type="ARBA" id="ARBA00012211"/>
    </source>
</evidence>
<dbReference type="GO" id="GO:0009252">
    <property type="term" value="P:peptidoglycan biosynthetic process"/>
    <property type="evidence" value="ECO:0007669"/>
    <property type="project" value="UniProtKB-UniRule"/>
</dbReference>
<dbReference type="SUPFAM" id="SSF53623">
    <property type="entry name" value="MurD-like peptide ligases, catalytic domain"/>
    <property type="match status" value="1"/>
</dbReference>
<dbReference type="RefSeq" id="WP_069321571.1">
    <property type="nucleotide sequence ID" value="NZ_MDDS01000057.1"/>
</dbReference>
<evidence type="ECO:0000259" key="15">
    <source>
        <dbReference type="Pfam" id="PF01225"/>
    </source>
</evidence>
<organism evidence="18 19">
    <name type="scientific">Sphingomonas turrisvirgatae</name>
    <dbReference type="NCBI Taxonomy" id="1888892"/>
    <lineage>
        <taxon>Bacteria</taxon>
        <taxon>Pseudomonadati</taxon>
        <taxon>Pseudomonadota</taxon>
        <taxon>Alphaproteobacteria</taxon>
        <taxon>Sphingomonadales</taxon>
        <taxon>Sphingomonadaceae</taxon>
        <taxon>Sphingomonas</taxon>
    </lineage>
</organism>
<feature type="domain" description="Mur ligase C-terminal" evidence="16">
    <location>
        <begin position="321"/>
        <end position="455"/>
    </location>
</feature>
<dbReference type="Gene3D" id="3.90.190.20">
    <property type="entry name" value="Mur ligase, C-terminal domain"/>
    <property type="match status" value="1"/>
</dbReference>
<evidence type="ECO:0000256" key="5">
    <source>
        <dbReference type="ARBA" id="ARBA00022598"/>
    </source>
</evidence>
<dbReference type="Pfam" id="PF08245">
    <property type="entry name" value="Mur_ligase_M"/>
    <property type="match status" value="1"/>
</dbReference>
<gene>
    <name evidence="14" type="primary">murC</name>
    <name evidence="18" type="ORF">BFL28_04820</name>
</gene>
<keyword evidence="4 14" id="KW-0963">Cytoplasm</keyword>
<dbReference type="GO" id="GO:0005524">
    <property type="term" value="F:ATP binding"/>
    <property type="evidence" value="ECO:0007669"/>
    <property type="project" value="UniProtKB-UniRule"/>
</dbReference>
<sequence length="476" mass="50256">MKGVAKDIGTIHFVGIGGIGMSGIAEVMHNLGYKVQGSDSAEGYVIEGLRKRGIPIAIGQRADNLGDAAVVVTSTAIRRDNPEVQAAYAARIPVVRRAEMLAELMRLKSTVAVAGTHGKTTTTSMIAALLDAGGVDPTVINGGIINQYGSNARLGDSEWMVVEADESDGSFLRLDGTIAVVTNIDPEHLDHYGSFDKAKDAYVEFVENVPFYGAALLCLDHPEVQAIIPRVRDRRIVTYGFAASADVRGVNVQPYPGGNRFEAIIRNRDGTVRSIEGIDLPMPGRHNVQNALAAIGVALEMGIDDATIQNGFAQFGGVKRRFTKVGQIGFASGKPAIVIDDYGHHPVEIRAVLAAARESAEGRVIAVVQPHRYSRLGNLMDDFAQAFNDADLVYVTPVYAAGEAAIDGVDAQALVARTLERGHRSAATVADAGDLADVLADVAQPGDLIVCLGAGDITKWAAGLAEAVNAQRARAA</sequence>
<feature type="binding site" evidence="14">
    <location>
        <begin position="115"/>
        <end position="121"/>
    </location>
    <ligand>
        <name>ATP</name>
        <dbReference type="ChEBI" id="CHEBI:30616"/>
    </ligand>
</feature>